<comment type="catalytic activity">
    <reaction evidence="6">
        <text>cytidine(34) in tRNA + S-adenosyl-L-methionine = 2'-O-methylcytidine(34) in tRNA + S-adenosyl-L-homocysteine + H(+)</text>
        <dbReference type="Rhea" id="RHEA:43084"/>
        <dbReference type="Rhea" id="RHEA-COMP:10331"/>
        <dbReference type="Rhea" id="RHEA-COMP:10332"/>
        <dbReference type="ChEBI" id="CHEBI:15378"/>
        <dbReference type="ChEBI" id="CHEBI:57856"/>
        <dbReference type="ChEBI" id="CHEBI:59789"/>
        <dbReference type="ChEBI" id="CHEBI:74495"/>
        <dbReference type="ChEBI" id="CHEBI:82748"/>
        <dbReference type="EC" id="2.1.1.207"/>
    </reaction>
</comment>
<dbReference type="PIRSF" id="PIRSF029256">
    <property type="entry name" value="SpoU_TrmH_prd"/>
    <property type="match status" value="1"/>
</dbReference>
<evidence type="ECO:0000256" key="5">
    <source>
        <dbReference type="ARBA" id="ARBA00022694"/>
    </source>
</evidence>
<keyword evidence="3 6" id="KW-0808">Transferase</keyword>
<dbReference type="InterPro" id="IPR016914">
    <property type="entry name" value="TrmL"/>
</dbReference>
<keyword evidence="1 6" id="KW-0963">Cytoplasm</keyword>
<sequence length="168" mass="18896">MSAEPLLHVVLFEPDIPQNTGNIGRSCVAVGAKLWLVRPLGFLMDSRYLKRAGMDYWQHVDCEVVDDWDHLLTRLQETIQGDGSGAAPRYWFLTKFADKLVWEAKFAPCDVLVFGSESRGLPETIREANAETCLKLPMRDHVRSLNLASTANTVMYEAVRQFGGLPEV</sequence>
<dbReference type="PANTHER" id="PTHR42971:SF1">
    <property type="entry name" value="TRNA (CYTIDINE(34)-2'-O)-METHYLTRANSFERASE"/>
    <property type="match status" value="1"/>
</dbReference>
<dbReference type="EC" id="2.1.1.207" evidence="6"/>
<evidence type="ECO:0000256" key="2">
    <source>
        <dbReference type="ARBA" id="ARBA00022603"/>
    </source>
</evidence>
<feature type="binding site" evidence="6 7">
    <location>
        <position position="136"/>
    </location>
    <ligand>
        <name>S-adenosyl-L-methionine</name>
        <dbReference type="ChEBI" id="CHEBI:59789"/>
    </ligand>
</feature>
<dbReference type="InterPro" id="IPR029028">
    <property type="entry name" value="Alpha/beta_knot_MTases"/>
</dbReference>
<name>A0A1I3K062_9PLAN</name>
<dbReference type="PANTHER" id="PTHR42971">
    <property type="entry name" value="TRNA (CYTIDINE(34)-2'-O)-METHYLTRANSFERASE"/>
    <property type="match status" value="1"/>
</dbReference>
<evidence type="ECO:0000313" key="10">
    <source>
        <dbReference type="Proteomes" id="UP000199518"/>
    </source>
</evidence>
<dbReference type="Proteomes" id="UP000199518">
    <property type="component" value="Unassembled WGS sequence"/>
</dbReference>
<feature type="domain" description="tRNA/rRNA methyltransferase SpoU type" evidence="8">
    <location>
        <begin position="7"/>
        <end position="156"/>
    </location>
</feature>
<dbReference type="Pfam" id="PF00588">
    <property type="entry name" value="SpoU_methylase"/>
    <property type="match status" value="1"/>
</dbReference>
<dbReference type="GO" id="GO:0141098">
    <property type="term" value="F:tRNA (cytidine(34)-2'-O)-methyltransferase activity"/>
    <property type="evidence" value="ECO:0007669"/>
    <property type="project" value="RHEA"/>
</dbReference>
<evidence type="ECO:0000256" key="1">
    <source>
        <dbReference type="ARBA" id="ARBA00022490"/>
    </source>
</evidence>
<dbReference type="AlphaFoldDB" id="A0A1I3K062"/>
<dbReference type="RefSeq" id="WP_092051523.1">
    <property type="nucleotide sequence ID" value="NZ_FOQD01000011.1"/>
</dbReference>
<evidence type="ECO:0000256" key="3">
    <source>
        <dbReference type="ARBA" id="ARBA00022679"/>
    </source>
</evidence>
<evidence type="ECO:0000259" key="8">
    <source>
        <dbReference type="Pfam" id="PF00588"/>
    </source>
</evidence>
<proteinExistence type="inferred from homology"/>
<feature type="binding site" evidence="6 7">
    <location>
        <position position="144"/>
    </location>
    <ligand>
        <name>S-adenosyl-L-methionine</name>
        <dbReference type="ChEBI" id="CHEBI:59789"/>
    </ligand>
</feature>
<organism evidence="9 10">
    <name type="scientific">Planctomicrobium piriforme</name>
    <dbReference type="NCBI Taxonomy" id="1576369"/>
    <lineage>
        <taxon>Bacteria</taxon>
        <taxon>Pseudomonadati</taxon>
        <taxon>Planctomycetota</taxon>
        <taxon>Planctomycetia</taxon>
        <taxon>Planctomycetales</taxon>
        <taxon>Planctomycetaceae</taxon>
        <taxon>Planctomicrobium</taxon>
    </lineage>
</organism>
<dbReference type="OrthoDB" id="9789043at2"/>
<dbReference type="GO" id="GO:0141102">
    <property type="term" value="F:tRNA (5-carboxymethylaminomethyluridine(34)-2'-O)-methyltransferase activity"/>
    <property type="evidence" value="ECO:0007669"/>
    <property type="project" value="RHEA"/>
</dbReference>
<dbReference type="GO" id="GO:0002130">
    <property type="term" value="P:wobble position ribose methylation"/>
    <property type="evidence" value="ECO:0007669"/>
    <property type="project" value="TreeGrafter"/>
</dbReference>
<keyword evidence="10" id="KW-1185">Reference proteome</keyword>
<evidence type="ECO:0000256" key="6">
    <source>
        <dbReference type="HAMAP-Rule" id="MF_01885"/>
    </source>
</evidence>
<feature type="binding site" evidence="6 7">
    <location>
        <position position="93"/>
    </location>
    <ligand>
        <name>S-adenosyl-L-methionine</name>
        <dbReference type="ChEBI" id="CHEBI:59789"/>
    </ligand>
</feature>
<dbReference type="InterPro" id="IPR029026">
    <property type="entry name" value="tRNA_m1G_MTases_N"/>
</dbReference>
<gene>
    <name evidence="9" type="ORF">SAMN05421753_11177</name>
</gene>
<accession>A0A1I3K062</accession>
<reference evidence="10" key="1">
    <citation type="submission" date="2016-10" db="EMBL/GenBank/DDBJ databases">
        <authorList>
            <person name="Varghese N."/>
            <person name="Submissions S."/>
        </authorList>
    </citation>
    <scope>NUCLEOTIDE SEQUENCE [LARGE SCALE GENOMIC DNA]</scope>
    <source>
        <strain evidence="10">DSM 26348</strain>
    </source>
</reference>
<dbReference type="CDD" id="cd18094">
    <property type="entry name" value="SpoU-like_TrmL"/>
    <property type="match status" value="1"/>
</dbReference>
<dbReference type="InterPro" id="IPR001537">
    <property type="entry name" value="SpoU_MeTrfase"/>
</dbReference>
<comment type="catalytic activity">
    <reaction evidence="6">
        <text>5-carboxymethylaminomethyluridine(34) in tRNA(Leu) + S-adenosyl-L-methionine = 5-carboxymethylaminomethyl-2'-O-methyluridine(34) in tRNA(Leu) + S-adenosyl-L-homocysteine + H(+)</text>
        <dbReference type="Rhea" id="RHEA:43088"/>
        <dbReference type="Rhea" id="RHEA-COMP:10333"/>
        <dbReference type="Rhea" id="RHEA-COMP:10334"/>
        <dbReference type="ChEBI" id="CHEBI:15378"/>
        <dbReference type="ChEBI" id="CHEBI:57856"/>
        <dbReference type="ChEBI" id="CHEBI:59789"/>
        <dbReference type="ChEBI" id="CHEBI:74508"/>
        <dbReference type="ChEBI" id="CHEBI:74511"/>
        <dbReference type="EC" id="2.1.1.207"/>
    </reaction>
</comment>
<evidence type="ECO:0000256" key="7">
    <source>
        <dbReference type="PIRSR" id="PIRSR029256-1"/>
    </source>
</evidence>
<dbReference type="SUPFAM" id="SSF75217">
    <property type="entry name" value="alpha/beta knot"/>
    <property type="match status" value="1"/>
</dbReference>
<dbReference type="GO" id="GO:0003723">
    <property type="term" value="F:RNA binding"/>
    <property type="evidence" value="ECO:0007669"/>
    <property type="project" value="InterPro"/>
</dbReference>
<dbReference type="GO" id="GO:0005737">
    <property type="term" value="C:cytoplasm"/>
    <property type="evidence" value="ECO:0007669"/>
    <property type="project" value="UniProtKB-SubCell"/>
</dbReference>
<comment type="function">
    <text evidence="6">Could methylate the ribose at the nucleotide 34 wobble position in tRNA.</text>
</comment>
<keyword evidence="5 6" id="KW-0819">tRNA processing</keyword>
<dbReference type="EMBL" id="FOQD01000011">
    <property type="protein sequence ID" value="SFI65929.1"/>
    <property type="molecule type" value="Genomic_DNA"/>
</dbReference>
<comment type="subcellular location">
    <subcellularLocation>
        <location evidence="6">Cytoplasm</location>
    </subcellularLocation>
</comment>
<evidence type="ECO:0000313" key="9">
    <source>
        <dbReference type="EMBL" id="SFI65929.1"/>
    </source>
</evidence>
<keyword evidence="4 6" id="KW-0949">S-adenosyl-L-methionine</keyword>
<dbReference type="STRING" id="1576369.SAMN05421753_11177"/>
<feature type="binding site" evidence="6 7">
    <location>
        <position position="115"/>
    </location>
    <ligand>
        <name>S-adenosyl-L-methionine</name>
        <dbReference type="ChEBI" id="CHEBI:59789"/>
    </ligand>
</feature>
<dbReference type="HAMAP" id="MF_01885">
    <property type="entry name" value="tRNA_methyltr_TrmL"/>
    <property type="match status" value="1"/>
</dbReference>
<evidence type="ECO:0000256" key="4">
    <source>
        <dbReference type="ARBA" id="ARBA00022691"/>
    </source>
</evidence>
<comment type="similarity">
    <text evidence="6">Belongs to the class IV-like SAM-binding methyltransferase superfamily. RNA methyltransferase TrmH family. TrmL subfamily.</text>
</comment>
<protein>
    <recommendedName>
        <fullName evidence="6">Putative tRNA (cytidine(34)-2'-O)-methyltransferase</fullName>
        <ecNumber evidence="6">2.1.1.207</ecNumber>
    </recommendedName>
    <alternativeName>
        <fullName evidence="6">tRNA (cytidine/uridine-2'-O-)-methyltransferase</fullName>
    </alternativeName>
</protein>
<dbReference type="Gene3D" id="3.40.1280.10">
    <property type="match status" value="1"/>
</dbReference>
<keyword evidence="2 6" id="KW-0489">Methyltransferase</keyword>